<evidence type="ECO:0000256" key="2">
    <source>
        <dbReference type="ARBA" id="ARBA00005005"/>
    </source>
</evidence>
<dbReference type="PROSITE" id="PS00440">
    <property type="entry name" value="ACYLTRANSF_C_2"/>
    <property type="match status" value="1"/>
</dbReference>
<dbReference type="GO" id="GO:0005777">
    <property type="term" value="C:peroxisome"/>
    <property type="evidence" value="ECO:0007669"/>
    <property type="project" value="UniProtKB-SubCell"/>
</dbReference>
<dbReference type="FunFam" id="3.30.559.70:FF:000006">
    <property type="entry name" value="Peroxisomal carnitine O-octanoyltransferase"/>
    <property type="match status" value="1"/>
</dbReference>
<keyword evidence="19" id="KW-1185">Reference proteome</keyword>
<dbReference type="SUPFAM" id="SSF52777">
    <property type="entry name" value="CoA-dependent acyltransferases"/>
    <property type="match status" value="2"/>
</dbReference>
<keyword evidence="8" id="KW-0443">Lipid metabolism</keyword>
<comment type="similarity">
    <text evidence="3 16">Belongs to the carnitine/choline acetyltransferase family.</text>
</comment>
<proteinExistence type="inferred from homology"/>
<sequence>MIVNYLGSDLYNLNVCCFLIQAEFEKVAEDVKKVKSRPEDEELLELYGLYKQATVGDINIDRPGMLDMKGKAKWDAWDERKVKPFSSKDDFKKTSELVKGFGEGIGKELHQKLLKRARVKRNWLEEWWLNSAYLEVRIPSQLNVNFGGPAPYLEHYWPPKAGTQLERSSIAVWYTLLYWDLIRTERLAVHKAGSSPLDMDQFRNLYCTCKVPGVTRDAIINYFKTESEGRCPSHLVVMCRGRIFAFDAVHEDRILSPPELLRQFTIIRQRCDREPNGVGLSALTTEERTRWAQARQYLIELDPKNLTLLETIQSSLFVVSLDDVTPYSTPDNYTQMTLVALTGDPTIRWGDKSYNFLCYADGSFGSNCDHAPYDAMVLVSMCYYIDQKLKANEGKWKGSEVVRDIAQPEELVFAVDEKVLQDIELAKQQYHDKAQDLQVASYAFTSFGKAAIKKRKLHPDTFVQLALQLSYYRLHGKPGSCYETATTRRFYHGRTETMRPCTEESVEWCKAMLDPTLNTEKRRQRLLSAVAKHNTLMNEAQNGKGFDRHLLGLYLIAQEEGLPVHDLYNDPAYTKSGGGGNFVLSTSLVGYTTVLGGVVPMVHHGYGFFYRIRDDRIVAACTAWKSCPETDADKLFQNLSKAFHDMLQLLTLSQL</sequence>
<dbReference type="InterPro" id="IPR023213">
    <property type="entry name" value="CAT-like_dom_sf"/>
</dbReference>
<dbReference type="InterPro" id="IPR000582">
    <property type="entry name" value="Acyl-CoA-binding_protein"/>
</dbReference>
<dbReference type="SUPFAM" id="SSF47027">
    <property type="entry name" value="Acyl-CoA binding protein"/>
    <property type="match status" value="1"/>
</dbReference>
<dbReference type="EMBL" id="SCEB01001105">
    <property type="protein sequence ID" value="RXM97402.1"/>
    <property type="molecule type" value="Genomic_DNA"/>
</dbReference>
<comment type="catalytic activity">
    <reaction evidence="12">
        <text>octanoyl-CoA + (R)-carnitine = O-octanoyl-(R)-carnitine + CoA</text>
        <dbReference type="Rhea" id="RHEA:17177"/>
        <dbReference type="ChEBI" id="CHEBI:16347"/>
        <dbReference type="ChEBI" id="CHEBI:18102"/>
        <dbReference type="ChEBI" id="CHEBI:57287"/>
        <dbReference type="ChEBI" id="CHEBI:57386"/>
        <dbReference type="EC" id="2.3.1.137"/>
    </reaction>
</comment>
<comment type="subcellular location">
    <subcellularLocation>
        <location evidence="1">Peroxisome</location>
    </subcellularLocation>
</comment>
<dbReference type="Gene3D" id="3.30.559.10">
    <property type="entry name" value="Chloramphenicol acetyltransferase-like domain"/>
    <property type="match status" value="2"/>
</dbReference>
<evidence type="ECO:0000256" key="6">
    <source>
        <dbReference type="ARBA" id="ARBA00022832"/>
    </source>
</evidence>
<gene>
    <name evidence="18" type="ORF">EOD39_14477</name>
</gene>
<keyword evidence="4" id="KW-0813">Transport</keyword>
<dbReference type="InterPro" id="IPR042231">
    <property type="entry name" value="Cho/carn_acyl_trans_2"/>
</dbReference>
<comment type="caution">
    <text evidence="18">The sequence shown here is derived from an EMBL/GenBank/DDBJ whole genome shotgun (WGS) entry which is preliminary data.</text>
</comment>
<evidence type="ECO:0000259" key="17">
    <source>
        <dbReference type="PROSITE" id="PS51228"/>
    </source>
</evidence>
<keyword evidence="9" id="KW-0576">Peroxisome</keyword>
<dbReference type="PROSITE" id="PS51228">
    <property type="entry name" value="ACB_2"/>
    <property type="match status" value="1"/>
</dbReference>
<evidence type="ECO:0000256" key="15">
    <source>
        <dbReference type="PIRSR" id="PIRSR600542-1"/>
    </source>
</evidence>
<keyword evidence="5 16" id="KW-0808">Transferase</keyword>
<comment type="catalytic activity">
    <reaction evidence="11">
        <text>4,8-dimethylnonanoyl-CoA + (R)-carnitine = O-4,8-dimethylnonanoyl-(R)-carnitine + CoA</text>
        <dbReference type="Rhea" id="RHEA:44860"/>
        <dbReference type="ChEBI" id="CHEBI:16347"/>
        <dbReference type="ChEBI" id="CHEBI:57287"/>
        <dbReference type="ChEBI" id="CHEBI:77061"/>
        <dbReference type="ChEBI" id="CHEBI:84654"/>
    </reaction>
</comment>
<evidence type="ECO:0000256" key="4">
    <source>
        <dbReference type="ARBA" id="ARBA00022448"/>
    </source>
</evidence>
<feature type="active site" description="Proton acceptor" evidence="15">
    <location>
        <position position="370"/>
    </location>
</feature>
<dbReference type="InterPro" id="IPR035984">
    <property type="entry name" value="Acyl-CoA-binding_sf"/>
</dbReference>
<dbReference type="Pfam" id="PF00887">
    <property type="entry name" value="ACBP"/>
    <property type="match status" value="1"/>
</dbReference>
<evidence type="ECO:0000256" key="8">
    <source>
        <dbReference type="ARBA" id="ARBA00023098"/>
    </source>
</evidence>
<dbReference type="PANTHER" id="PTHR22589:SF67">
    <property type="entry name" value="PEROXISOMAL CARNITINE O-OCTANOYLTRANSFERASE"/>
    <property type="match status" value="1"/>
</dbReference>
<dbReference type="GO" id="GO:0006631">
    <property type="term" value="P:fatty acid metabolic process"/>
    <property type="evidence" value="ECO:0007669"/>
    <property type="project" value="UniProtKB-KW"/>
</dbReference>
<evidence type="ECO:0000256" key="3">
    <source>
        <dbReference type="ARBA" id="ARBA00005232"/>
    </source>
</evidence>
<evidence type="ECO:0000256" key="7">
    <source>
        <dbReference type="ARBA" id="ARBA00022990"/>
    </source>
</evidence>
<accession>A0A662YLS3</accession>
<organism evidence="18 19">
    <name type="scientific">Acipenser ruthenus</name>
    <name type="common">Sterlet sturgeon</name>
    <dbReference type="NCBI Taxonomy" id="7906"/>
    <lineage>
        <taxon>Eukaryota</taxon>
        <taxon>Metazoa</taxon>
        <taxon>Chordata</taxon>
        <taxon>Craniata</taxon>
        <taxon>Vertebrata</taxon>
        <taxon>Euteleostomi</taxon>
        <taxon>Actinopterygii</taxon>
        <taxon>Chondrostei</taxon>
        <taxon>Acipenseriformes</taxon>
        <taxon>Acipenseridae</taxon>
        <taxon>Acipenser</taxon>
    </lineage>
</organism>
<evidence type="ECO:0000256" key="5">
    <source>
        <dbReference type="ARBA" id="ARBA00022679"/>
    </source>
</evidence>
<dbReference type="GO" id="GO:0000062">
    <property type="term" value="F:fatty-acyl-CoA binding"/>
    <property type="evidence" value="ECO:0007669"/>
    <property type="project" value="InterPro"/>
</dbReference>
<dbReference type="AlphaFoldDB" id="A0A662YLS3"/>
<dbReference type="InterPro" id="IPR000542">
    <property type="entry name" value="Carn_acyl_trans"/>
</dbReference>
<dbReference type="Proteomes" id="UP000289886">
    <property type="component" value="Unassembled WGS sequence"/>
</dbReference>
<evidence type="ECO:0000256" key="12">
    <source>
        <dbReference type="ARBA" id="ARBA00052326"/>
    </source>
</evidence>
<dbReference type="PRINTS" id="PR00689">
    <property type="entry name" value="ACOABINDINGP"/>
</dbReference>
<evidence type="ECO:0000256" key="1">
    <source>
        <dbReference type="ARBA" id="ARBA00004275"/>
    </source>
</evidence>
<reference evidence="18 19" key="1">
    <citation type="submission" date="2019-01" db="EMBL/GenBank/DDBJ databases">
        <title>Draft Genome and Complete Hox-Cluster Characterization of the Sterlet Sturgeon (Acipenser ruthenus).</title>
        <authorList>
            <person name="Wei Q."/>
        </authorList>
    </citation>
    <scope>NUCLEOTIDE SEQUENCE [LARGE SCALE GENOMIC DNA]</scope>
    <source>
        <strain evidence="18">WHYD16114868_AA</strain>
        <tissue evidence="18">Blood</tissue>
    </source>
</reference>
<dbReference type="InterPro" id="IPR039551">
    <property type="entry name" value="Cho/carn_acyl_trans"/>
</dbReference>
<evidence type="ECO:0000313" key="19">
    <source>
        <dbReference type="Proteomes" id="UP000289886"/>
    </source>
</evidence>
<dbReference type="Pfam" id="PF00755">
    <property type="entry name" value="Carn_acyltransf"/>
    <property type="match status" value="1"/>
</dbReference>
<dbReference type="PANTHER" id="PTHR22589">
    <property type="entry name" value="CARNITINE O-ACYLTRANSFERASE"/>
    <property type="match status" value="1"/>
</dbReference>
<dbReference type="GO" id="GO:0008458">
    <property type="term" value="F:carnitine O-octanoyltransferase activity"/>
    <property type="evidence" value="ECO:0007669"/>
    <property type="project" value="UniProtKB-EC"/>
</dbReference>
<keyword evidence="10 16" id="KW-0012">Acyltransferase</keyword>
<dbReference type="EC" id="2.3.1.137" evidence="13"/>
<dbReference type="Gene3D" id="1.20.80.10">
    <property type="match status" value="1"/>
</dbReference>
<evidence type="ECO:0000256" key="9">
    <source>
        <dbReference type="ARBA" id="ARBA00023140"/>
    </source>
</evidence>
<dbReference type="Gene3D" id="3.30.559.70">
    <property type="entry name" value="Choline/Carnitine o-acyltransferase, domain 2"/>
    <property type="match status" value="1"/>
</dbReference>
<dbReference type="InterPro" id="IPR014352">
    <property type="entry name" value="FERM/acyl-CoA-bd_prot_sf"/>
</dbReference>
<evidence type="ECO:0000313" key="18">
    <source>
        <dbReference type="EMBL" id="RXM97402.1"/>
    </source>
</evidence>
<keyword evidence="6" id="KW-0276">Fatty acid metabolism</keyword>
<name>A0A662YLS3_ACIRT</name>
<keyword evidence="7" id="KW-0007">Acetylation</keyword>
<evidence type="ECO:0000256" key="13">
    <source>
        <dbReference type="ARBA" id="ARBA00066418"/>
    </source>
</evidence>
<evidence type="ECO:0000256" key="16">
    <source>
        <dbReference type="RuleBase" id="RU003801"/>
    </source>
</evidence>
<evidence type="ECO:0000256" key="11">
    <source>
        <dbReference type="ARBA" id="ARBA00048999"/>
    </source>
</evidence>
<feature type="domain" description="ACB" evidence="17">
    <location>
        <begin position="20"/>
        <end position="107"/>
    </location>
</feature>
<comment type="pathway">
    <text evidence="2">Lipid metabolism; fatty acid beta-oxidation.</text>
</comment>
<evidence type="ECO:0000256" key="10">
    <source>
        <dbReference type="ARBA" id="ARBA00023315"/>
    </source>
</evidence>
<evidence type="ECO:0000256" key="14">
    <source>
        <dbReference type="ARBA" id="ARBA00067184"/>
    </source>
</evidence>
<protein>
    <recommendedName>
        <fullName evidence="14">Peroxisomal carnitine O-octanoyltransferase</fullName>
        <ecNumber evidence="13">2.3.1.137</ecNumber>
    </recommendedName>
</protein>